<evidence type="ECO:0000256" key="14">
    <source>
        <dbReference type="ARBA" id="ARBA00023264"/>
    </source>
</evidence>
<evidence type="ECO:0000256" key="4">
    <source>
        <dbReference type="ARBA" id="ARBA00022516"/>
    </source>
</evidence>
<comment type="subcellular location">
    <subcellularLocation>
        <location evidence="1">Cell membrane</location>
        <topology evidence="1">Multi-pass membrane protein</topology>
    </subcellularLocation>
</comment>
<evidence type="ECO:0000256" key="10">
    <source>
        <dbReference type="ARBA" id="ARBA00022989"/>
    </source>
</evidence>
<reference evidence="21 22" key="2">
    <citation type="submission" date="2016-10" db="EMBL/GenBank/DDBJ databases">
        <authorList>
            <person name="Varghese N."/>
            <person name="Submissions S."/>
        </authorList>
    </citation>
    <scope>NUCLEOTIDE SEQUENCE [LARGE SCALE GENOMIC DNA]</scope>
    <source>
        <strain evidence="21 22">DSM 24802</strain>
    </source>
</reference>
<dbReference type="EMBL" id="BNAB01000001">
    <property type="protein sequence ID" value="GHD99052.1"/>
    <property type="molecule type" value="Genomic_DNA"/>
</dbReference>
<evidence type="ECO:0000313" key="22">
    <source>
        <dbReference type="Proteomes" id="UP000199541"/>
    </source>
</evidence>
<reference evidence="20" key="1">
    <citation type="journal article" date="2014" name="Int. J. Syst. Evol. Microbiol.">
        <title>Complete genome sequence of Corynebacterium casei LMG S-19264T (=DSM 44701T), isolated from a smear-ripened cheese.</title>
        <authorList>
            <consortium name="US DOE Joint Genome Institute (JGI-PGF)"/>
            <person name="Walter F."/>
            <person name="Albersmeier A."/>
            <person name="Kalinowski J."/>
            <person name="Ruckert C."/>
        </authorList>
    </citation>
    <scope>NUCLEOTIDE SEQUENCE</scope>
    <source>
        <strain evidence="20">CGMCC 1.10859</strain>
    </source>
</reference>
<accession>A0AAN4UNX5</accession>
<evidence type="ECO:0000256" key="8">
    <source>
        <dbReference type="ARBA" id="ARBA00022777"/>
    </source>
</evidence>
<dbReference type="EMBL" id="FNOB01000001">
    <property type="protein sequence ID" value="SDW01260.1"/>
    <property type="molecule type" value="Genomic_DNA"/>
</dbReference>
<proteinExistence type="inferred from homology"/>
<dbReference type="Gene3D" id="1.10.287.3610">
    <property type="match status" value="1"/>
</dbReference>
<comment type="cofactor">
    <cofactor evidence="18">
        <name>Mg(2+)</name>
        <dbReference type="ChEBI" id="CHEBI:18420"/>
    </cofactor>
    <text evidence="18">Mn(2+), Zn(2+), Cd(2+) and Co(2+) support activity to lesser extents.</text>
</comment>
<evidence type="ECO:0000256" key="3">
    <source>
        <dbReference type="ARBA" id="ARBA00022475"/>
    </source>
</evidence>
<sequence length="117" mass="12150">MPGRHPRLASFVHAARGLAVLLRQPNAWLHLVAAAIVVALAAYLQVSPGEWLALILAIALVLAAEALNTAIEHVVDIASPEWSALARDAKDVAAAGVLICAIGALGIGLIVFVPRLI</sequence>
<feature type="transmembrane region" description="Helical" evidence="19">
    <location>
        <begin position="51"/>
        <end position="71"/>
    </location>
</feature>
<evidence type="ECO:0000313" key="23">
    <source>
        <dbReference type="Proteomes" id="UP000634647"/>
    </source>
</evidence>
<comment type="similarity">
    <text evidence="2">Belongs to the bacterial diacylglycerol kinase family.</text>
</comment>
<name>A0AAN4UNX5_9RHOB</name>
<evidence type="ECO:0000256" key="7">
    <source>
        <dbReference type="ARBA" id="ARBA00022741"/>
    </source>
</evidence>
<keyword evidence="18" id="KW-0460">Magnesium</keyword>
<dbReference type="PANTHER" id="PTHR34299:SF1">
    <property type="entry name" value="DIACYLGLYCEROL KINASE"/>
    <property type="match status" value="1"/>
</dbReference>
<keyword evidence="7 17" id="KW-0547">Nucleotide-binding</keyword>
<dbReference type="GO" id="GO:0016301">
    <property type="term" value="F:kinase activity"/>
    <property type="evidence" value="ECO:0007669"/>
    <property type="project" value="UniProtKB-KW"/>
</dbReference>
<evidence type="ECO:0000256" key="15">
    <source>
        <dbReference type="PIRSR" id="PIRSR600829-1"/>
    </source>
</evidence>
<keyword evidence="9 17" id="KW-0067">ATP-binding</keyword>
<feature type="transmembrane region" description="Helical" evidence="19">
    <location>
        <begin position="27"/>
        <end position="44"/>
    </location>
</feature>
<dbReference type="Proteomes" id="UP000199541">
    <property type="component" value="Unassembled WGS sequence"/>
</dbReference>
<keyword evidence="11" id="KW-0443">Lipid metabolism</keyword>
<keyword evidence="3" id="KW-1003">Cell membrane</keyword>
<evidence type="ECO:0000313" key="21">
    <source>
        <dbReference type="EMBL" id="SDW01260.1"/>
    </source>
</evidence>
<dbReference type="Pfam" id="PF01219">
    <property type="entry name" value="DAGK_prokar"/>
    <property type="match status" value="1"/>
</dbReference>
<keyword evidence="8 20" id="KW-0418">Kinase</keyword>
<evidence type="ECO:0000256" key="2">
    <source>
        <dbReference type="ARBA" id="ARBA00005967"/>
    </source>
</evidence>
<reference evidence="20" key="3">
    <citation type="submission" date="2023-06" db="EMBL/GenBank/DDBJ databases">
        <authorList>
            <person name="Sun Q."/>
            <person name="Zhou Y."/>
        </authorList>
    </citation>
    <scope>NUCLEOTIDE SEQUENCE</scope>
    <source>
        <strain evidence="20">CGMCC 1.10859</strain>
    </source>
</reference>
<evidence type="ECO:0000256" key="19">
    <source>
        <dbReference type="SAM" id="Phobius"/>
    </source>
</evidence>
<evidence type="ECO:0000256" key="12">
    <source>
        <dbReference type="ARBA" id="ARBA00023136"/>
    </source>
</evidence>
<evidence type="ECO:0000256" key="5">
    <source>
        <dbReference type="ARBA" id="ARBA00022679"/>
    </source>
</evidence>
<keyword evidence="12 19" id="KW-0472">Membrane</keyword>
<organism evidence="20 23">
    <name type="scientific">Allgaiera indica</name>
    <dbReference type="NCBI Taxonomy" id="765699"/>
    <lineage>
        <taxon>Bacteria</taxon>
        <taxon>Pseudomonadati</taxon>
        <taxon>Pseudomonadota</taxon>
        <taxon>Alphaproteobacteria</taxon>
        <taxon>Rhodobacterales</taxon>
        <taxon>Paracoccaceae</taxon>
        <taxon>Allgaiera</taxon>
    </lineage>
</organism>
<keyword evidence="22" id="KW-1185">Reference proteome</keyword>
<dbReference type="InterPro" id="IPR000829">
    <property type="entry name" value="DAGK"/>
</dbReference>
<keyword evidence="13" id="KW-0594">Phospholipid biosynthesis</keyword>
<feature type="binding site" evidence="18">
    <location>
        <position position="72"/>
    </location>
    <ligand>
        <name>a divalent metal cation</name>
        <dbReference type="ChEBI" id="CHEBI:60240"/>
    </ligand>
</feature>
<dbReference type="GO" id="GO:0005524">
    <property type="term" value="F:ATP binding"/>
    <property type="evidence" value="ECO:0007669"/>
    <property type="project" value="UniProtKB-KW"/>
</dbReference>
<evidence type="ECO:0000256" key="16">
    <source>
        <dbReference type="PIRSR" id="PIRSR600829-2"/>
    </source>
</evidence>
<evidence type="ECO:0000256" key="13">
    <source>
        <dbReference type="ARBA" id="ARBA00023209"/>
    </source>
</evidence>
<feature type="binding site" evidence="17">
    <location>
        <position position="72"/>
    </location>
    <ligand>
        <name>ATP</name>
        <dbReference type="ChEBI" id="CHEBI:30616"/>
    </ligand>
</feature>
<dbReference type="GO" id="GO:0008654">
    <property type="term" value="P:phospholipid biosynthetic process"/>
    <property type="evidence" value="ECO:0007669"/>
    <property type="project" value="UniProtKB-KW"/>
</dbReference>
<keyword evidence="6 19" id="KW-0812">Transmembrane</keyword>
<protein>
    <submittedName>
        <fullName evidence="20 21">Diacylglycerol kinase</fullName>
    </submittedName>
</protein>
<keyword evidence="4" id="KW-0444">Lipid biosynthesis</keyword>
<evidence type="ECO:0000256" key="9">
    <source>
        <dbReference type="ARBA" id="ARBA00022840"/>
    </source>
</evidence>
<keyword evidence="18" id="KW-0479">Metal-binding</keyword>
<dbReference type="PROSITE" id="PS01069">
    <property type="entry name" value="DAGK_PROKAR"/>
    <property type="match status" value="1"/>
</dbReference>
<keyword evidence="14" id="KW-1208">Phospholipid metabolism</keyword>
<keyword evidence="5" id="KW-0808">Transferase</keyword>
<evidence type="ECO:0000256" key="18">
    <source>
        <dbReference type="PIRSR" id="PIRSR600829-4"/>
    </source>
</evidence>
<dbReference type="Proteomes" id="UP000634647">
    <property type="component" value="Unassembled WGS sequence"/>
</dbReference>
<dbReference type="InterPro" id="IPR036945">
    <property type="entry name" value="DAGK_sf"/>
</dbReference>
<feature type="active site" description="Proton acceptor" evidence="15">
    <location>
        <position position="65"/>
    </location>
</feature>
<dbReference type="PANTHER" id="PTHR34299">
    <property type="entry name" value="DIACYLGLYCEROL KINASE"/>
    <property type="match status" value="1"/>
</dbReference>
<gene>
    <name evidence="20" type="ORF">GCM10008024_05030</name>
    <name evidence="21" type="ORF">SAMN05444006_10145</name>
</gene>
<keyword evidence="10 19" id="KW-1133">Transmembrane helix</keyword>
<dbReference type="RefSeq" id="WP_035839186.1">
    <property type="nucleotide sequence ID" value="NZ_BNAB01000001.1"/>
</dbReference>
<evidence type="ECO:0000256" key="6">
    <source>
        <dbReference type="ARBA" id="ARBA00022692"/>
    </source>
</evidence>
<feature type="transmembrane region" description="Helical" evidence="19">
    <location>
        <begin position="91"/>
        <end position="113"/>
    </location>
</feature>
<dbReference type="GO" id="GO:0046872">
    <property type="term" value="F:metal ion binding"/>
    <property type="evidence" value="ECO:0007669"/>
    <property type="project" value="UniProtKB-KW"/>
</dbReference>
<evidence type="ECO:0000256" key="11">
    <source>
        <dbReference type="ARBA" id="ARBA00023098"/>
    </source>
</evidence>
<dbReference type="AlphaFoldDB" id="A0AAN4UNX5"/>
<comment type="caution">
    <text evidence="20">The sequence shown here is derived from an EMBL/GenBank/DDBJ whole genome shotgun (WGS) entry which is preliminary data.</text>
</comment>
<evidence type="ECO:0000256" key="17">
    <source>
        <dbReference type="PIRSR" id="PIRSR600829-3"/>
    </source>
</evidence>
<evidence type="ECO:0000313" key="20">
    <source>
        <dbReference type="EMBL" id="GHD99052.1"/>
    </source>
</evidence>
<dbReference type="GO" id="GO:0005886">
    <property type="term" value="C:plasma membrane"/>
    <property type="evidence" value="ECO:0007669"/>
    <property type="project" value="UniProtKB-SubCell"/>
</dbReference>
<evidence type="ECO:0000256" key="1">
    <source>
        <dbReference type="ARBA" id="ARBA00004651"/>
    </source>
</evidence>
<dbReference type="CDD" id="cd14265">
    <property type="entry name" value="UDPK_IM_like"/>
    <property type="match status" value="1"/>
</dbReference>
<feature type="binding site" evidence="17">
    <location>
        <begin position="90"/>
        <end position="91"/>
    </location>
    <ligand>
        <name>ATP</name>
        <dbReference type="ChEBI" id="CHEBI:30616"/>
    </ligand>
</feature>
<feature type="binding site" evidence="16">
    <location>
        <position position="65"/>
    </location>
    <ligand>
        <name>substrate</name>
    </ligand>
</feature>
<dbReference type="InterPro" id="IPR033717">
    <property type="entry name" value="UDPK"/>
</dbReference>